<gene>
    <name evidence="2" type="ORF">OESDEN_14570</name>
</gene>
<protein>
    <submittedName>
        <fullName evidence="2">Uncharacterized protein</fullName>
    </submittedName>
</protein>
<keyword evidence="1" id="KW-0472">Membrane</keyword>
<feature type="transmembrane region" description="Helical" evidence="1">
    <location>
        <begin position="35"/>
        <end position="57"/>
    </location>
</feature>
<dbReference type="Proteomes" id="UP000053660">
    <property type="component" value="Unassembled WGS sequence"/>
</dbReference>
<reference evidence="2 3" key="1">
    <citation type="submission" date="2014-03" db="EMBL/GenBank/DDBJ databases">
        <title>Draft genome of the hookworm Oesophagostomum dentatum.</title>
        <authorList>
            <person name="Mitreva M."/>
        </authorList>
    </citation>
    <scope>NUCLEOTIDE SEQUENCE [LARGE SCALE GENOMIC DNA]</scope>
    <source>
        <strain evidence="2 3">OD-Hann</strain>
    </source>
</reference>
<keyword evidence="3" id="KW-1185">Reference proteome</keyword>
<evidence type="ECO:0000313" key="2">
    <source>
        <dbReference type="EMBL" id="KHJ85697.1"/>
    </source>
</evidence>
<name>A0A0B1SQC2_OESDE</name>
<dbReference type="OrthoDB" id="5839416at2759"/>
<keyword evidence="1" id="KW-1133">Transmembrane helix</keyword>
<feature type="transmembrane region" description="Helical" evidence="1">
    <location>
        <begin position="202"/>
        <end position="223"/>
    </location>
</feature>
<keyword evidence="1" id="KW-0812">Transmembrane</keyword>
<feature type="transmembrane region" description="Helical" evidence="1">
    <location>
        <begin position="78"/>
        <end position="97"/>
    </location>
</feature>
<evidence type="ECO:0000256" key="1">
    <source>
        <dbReference type="SAM" id="Phobius"/>
    </source>
</evidence>
<accession>A0A0B1SQC2</accession>
<proteinExistence type="predicted"/>
<dbReference type="AlphaFoldDB" id="A0A0B1SQC2"/>
<organism evidence="2 3">
    <name type="scientific">Oesophagostomum dentatum</name>
    <name type="common">Nodular worm</name>
    <dbReference type="NCBI Taxonomy" id="61180"/>
    <lineage>
        <taxon>Eukaryota</taxon>
        <taxon>Metazoa</taxon>
        <taxon>Ecdysozoa</taxon>
        <taxon>Nematoda</taxon>
        <taxon>Chromadorea</taxon>
        <taxon>Rhabditida</taxon>
        <taxon>Rhabditina</taxon>
        <taxon>Rhabditomorpha</taxon>
        <taxon>Strongyloidea</taxon>
        <taxon>Strongylidae</taxon>
        <taxon>Oesophagostomum</taxon>
    </lineage>
</organism>
<evidence type="ECO:0000313" key="3">
    <source>
        <dbReference type="Proteomes" id="UP000053660"/>
    </source>
</evidence>
<feature type="transmembrane region" description="Helical" evidence="1">
    <location>
        <begin position="117"/>
        <end position="135"/>
    </location>
</feature>
<dbReference type="EMBL" id="KN562918">
    <property type="protein sequence ID" value="KHJ85697.1"/>
    <property type="molecule type" value="Genomic_DNA"/>
</dbReference>
<feature type="transmembrane region" description="Helical" evidence="1">
    <location>
        <begin position="170"/>
        <end position="190"/>
    </location>
</feature>
<sequence length="259" mass="29471">MFQVKYANDFSIKSNRAGTKLLSLIMASFYSYGNLHAPMVMLLSVFGMFSAIVSKTVRVEMIFSAVIDYLGFAPTWEAKTFTMLFICLMVTFFNFLSYCPDCYTVELSMETIVLPNVSLVIILGELIVVCGLYGVKRFFNNVSTMIVGKAVNLRTKASVLERFTSLAGLVLWRVVIPTAIVYSLIAYLLAARTNVEYYDVAAHALLLLPIPLCALYKVFYFYIHRRSLWRLFIPDAELWGPRSSTDRELAEKNEKLVRF</sequence>